<dbReference type="EMBL" id="BKAJ01000159">
    <property type="protein sequence ID" value="GEP60357.1"/>
    <property type="molecule type" value="Genomic_DNA"/>
</dbReference>
<dbReference type="GO" id="GO:0015833">
    <property type="term" value="P:peptide transport"/>
    <property type="evidence" value="ECO:0007669"/>
    <property type="project" value="TreeGrafter"/>
</dbReference>
<feature type="signal peptide" evidence="4">
    <location>
        <begin position="1"/>
        <end position="25"/>
    </location>
</feature>
<comment type="caution">
    <text evidence="6">The sequence shown here is derived from an EMBL/GenBank/DDBJ whole genome shotgun (WGS) entry which is preliminary data.</text>
</comment>
<dbReference type="GO" id="GO:0043190">
    <property type="term" value="C:ATP-binding cassette (ABC) transporter complex"/>
    <property type="evidence" value="ECO:0007669"/>
    <property type="project" value="InterPro"/>
</dbReference>
<dbReference type="InterPro" id="IPR000914">
    <property type="entry name" value="SBP_5_dom"/>
</dbReference>
<dbReference type="GO" id="GO:0042884">
    <property type="term" value="P:microcin transport"/>
    <property type="evidence" value="ECO:0007669"/>
    <property type="project" value="TreeGrafter"/>
</dbReference>
<evidence type="ECO:0000313" key="7">
    <source>
        <dbReference type="Proteomes" id="UP000321058"/>
    </source>
</evidence>
<keyword evidence="3 4" id="KW-0732">Signal</keyword>
<feature type="chain" id="PRO_5022169257" evidence="4">
    <location>
        <begin position="26"/>
        <end position="621"/>
    </location>
</feature>
<feature type="domain" description="Solute-binding protein family 5" evidence="5">
    <location>
        <begin position="117"/>
        <end position="523"/>
    </location>
</feature>
<dbReference type="PIRSF" id="PIRSF002741">
    <property type="entry name" value="MppA"/>
    <property type="match status" value="1"/>
</dbReference>
<dbReference type="SUPFAM" id="SSF53850">
    <property type="entry name" value="Periplasmic binding protein-like II"/>
    <property type="match status" value="1"/>
</dbReference>
<evidence type="ECO:0000313" key="6">
    <source>
        <dbReference type="EMBL" id="GEP60357.1"/>
    </source>
</evidence>
<evidence type="ECO:0000256" key="3">
    <source>
        <dbReference type="ARBA" id="ARBA00022729"/>
    </source>
</evidence>
<dbReference type="AlphaFoldDB" id="A0A512NN22"/>
<dbReference type="PANTHER" id="PTHR30290">
    <property type="entry name" value="PERIPLASMIC BINDING COMPONENT OF ABC TRANSPORTER"/>
    <property type="match status" value="1"/>
</dbReference>
<evidence type="ECO:0000256" key="2">
    <source>
        <dbReference type="ARBA" id="ARBA00005695"/>
    </source>
</evidence>
<dbReference type="CDD" id="cd08497">
    <property type="entry name" value="MbnE-like"/>
    <property type="match status" value="1"/>
</dbReference>
<dbReference type="RefSeq" id="WP_147155706.1">
    <property type="nucleotide sequence ID" value="NZ_BKAJ01000159.1"/>
</dbReference>
<organism evidence="6 7">
    <name type="scientific">Reyranella soli</name>
    <dbReference type="NCBI Taxonomy" id="1230389"/>
    <lineage>
        <taxon>Bacteria</taxon>
        <taxon>Pseudomonadati</taxon>
        <taxon>Pseudomonadota</taxon>
        <taxon>Alphaproteobacteria</taxon>
        <taxon>Hyphomicrobiales</taxon>
        <taxon>Reyranellaceae</taxon>
        <taxon>Reyranella</taxon>
    </lineage>
</organism>
<reference evidence="6 7" key="1">
    <citation type="submission" date="2019-07" db="EMBL/GenBank/DDBJ databases">
        <title>Whole genome shotgun sequence of Reyranella soli NBRC 108950.</title>
        <authorList>
            <person name="Hosoyama A."/>
            <person name="Uohara A."/>
            <person name="Ohji S."/>
            <person name="Ichikawa N."/>
        </authorList>
    </citation>
    <scope>NUCLEOTIDE SEQUENCE [LARGE SCALE GENOMIC DNA]</scope>
    <source>
        <strain evidence="6 7">NBRC 108950</strain>
    </source>
</reference>
<dbReference type="FunFam" id="3.10.105.10:FF:000005">
    <property type="entry name" value="ABC transporter substrate-binding protein"/>
    <property type="match status" value="1"/>
</dbReference>
<comment type="subcellular location">
    <subcellularLocation>
        <location evidence="1">Periplasm</location>
    </subcellularLocation>
</comment>
<proteinExistence type="inferred from homology"/>
<accession>A0A512NN22</accession>
<dbReference type="GO" id="GO:1904680">
    <property type="term" value="F:peptide transmembrane transporter activity"/>
    <property type="evidence" value="ECO:0007669"/>
    <property type="project" value="TreeGrafter"/>
</dbReference>
<dbReference type="Proteomes" id="UP000321058">
    <property type="component" value="Unassembled WGS sequence"/>
</dbReference>
<sequence>MAIKRRGLLLGSTALWLGAPAIVRAQTQPQGQGASQKINVSHGFAMHGAPKYAADAGPPDYLNPNAPKGGSVRLGARGTFDSLHPFIIKSVPAAGVSAIWDTLCWNSRDEASTEYGLIAESIEWPEDRSWAAFTLRPQARFHDGSPITVEDVIWTFDTLKAKGLPNYAFYYGDVLKAEKVGDRKVMFTFRDNTNKELPLIIGQLPVLPSKWWATRDFEKVSLEIPLGSSAYKVDSFDVGRSITYRRVEDWWAKDLWMNRGRNNFEVMRYEYYRDVTVQFEAFKAGEIDLRQENIARNWATAYDIPAVRDGRIQRAEIPHELPTGMQCFAFNTRRDFFKDKRVREAISTMFDFAWTNKNLFYGMYKRNISFFGNSELASSGLPTAAELKYLEPLRGKIPDEVFTKEFKLPESDGTGNVRDLARRALSLLKEAGWEVKDGKMTETKTGKKLAFEMLLNDASFERVVLPYKQNLERIGIDMNVRTIDTAQFKRREDEFDYDMMVEGFGQSLSPGNEQRDFWGSKAADTKGSRNSIGIRDAAIDNLIETLIGAPDRESLINATRALDRVLLWSHFVVPNWHSNTAYVAYWNRFARPAKAAKYSPVAFDTWWIDEAKDKALQRDKK</sequence>
<keyword evidence="7" id="KW-1185">Reference proteome</keyword>
<dbReference type="InterPro" id="IPR039424">
    <property type="entry name" value="SBP_5"/>
</dbReference>
<evidence type="ECO:0000256" key="4">
    <source>
        <dbReference type="SAM" id="SignalP"/>
    </source>
</evidence>
<dbReference type="PANTHER" id="PTHR30290:SF64">
    <property type="entry name" value="ABC TRANSPORTER PERIPLASMIC BINDING PROTEIN"/>
    <property type="match status" value="1"/>
</dbReference>
<name>A0A512NN22_9HYPH</name>
<gene>
    <name evidence="6" type="ORF">RSO01_75230</name>
</gene>
<dbReference type="OrthoDB" id="9803988at2"/>
<dbReference type="Gene3D" id="3.40.190.10">
    <property type="entry name" value="Periplasmic binding protein-like II"/>
    <property type="match status" value="1"/>
</dbReference>
<comment type="similarity">
    <text evidence="2">Belongs to the bacterial solute-binding protein 5 family.</text>
</comment>
<dbReference type="Pfam" id="PF00496">
    <property type="entry name" value="SBP_bac_5"/>
    <property type="match status" value="1"/>
</dbReference>
<dbReference type="GO" id="GO:0030288">
    <property type="term" value="C:outer membrane-bounded periplasmic space"/>
    <property type="evidence" value="ECO:0007669"/>
    <property type="project" value="TreeGrafter"/>
</dbReference>
<protein>
    <submittedName>
        <fullName evidence="6">ABC transporter substrate-binding protein</fullName>
    </submittedName>
</protein>
<evidence type="ECO:0000259" key="5">
    <source>
        <dbReference type="Pfam" id="PF00496"/>
    </source>
</evidence>
<dbReference type="InterPro" id="IPR030678">
    <property type="entry name" value="Peptide/Ni-bd"/>
</dbReference>
<evidence type="ECO:0000256" key="1">
    <source>
        <dbReference type="ARBA" id="ARBA00004418"/>
    </source>
</evidence>
<dbReference type="Gene3D" id="3.10.105.10">
    <property type="entry name" value="Dipeptide-binding Protein, Domain 3"/>
    <property type="match status" value="1"/>
</dbReference>